<comment type="caution">
    <text evidence="2">The sequence shown here is derived from an EMBL/GenBank/DDBJ whole genome shotgun (WGS) entry which is preliminary data.</text>
</comment>
<evidence type="ECO:0000256" key="1">
    <source>
        <dbReference type="SAM" id="MobiDB-lite"/>
    </source>
</evidence>
<reference evidence="2 3" key="1">
    <citation type="submission" date="2020-04" db="EMBL/GenBank/DDBJ databases">
        <title>Draft genome of Pyxidicoccus fallax type strain.</title>
        <authorList>
            <person name="Whitworth D.E."/>
        </authorList>
    </citation>
    <scope>NUCLEOTIDE SEQUENCE [LARGE SCALE GENOMIC DNA]</scope>
    <source>
        <strain evidence="2 3">DSM 14698</strain>
    </source>
</reference>
<protein>
    <recommendedName>
        <fullName evidence="4">PilZ domain-containing protein</fullName>
    </recommendedName>
</protein>
<feature type="region of interest" description="Disordered" evidence="1">
    <location>
        <begin position="27"/>
        <end position="47"/>
    </location>
</feature>
<sequence length="760" mass="84178">MMRTNSDSPPTAAPLEQGGTVVLATSTSASGVPHQHRRRGLLPMEGGNPLSTKRTLEFISRDALFNVIPLPPAEAALDDSGYSLHGAGPDAITCALGTPDACIGEVTRLSPTVVWVTPKGAVDTSEPRTLPVYLSGCGVTLGPIRGAFIRTDAETANAPVGLQLVGVTLEQGRQILSLLADALKRGVAEPAASALPVQDTIEDAERIRSILVAICASGNKGVMRRTGRTVRMVLERFNPTTSQLEWRTDETGAEWGEAPYDIDVIGYNSAYRMKLEEGTAEGDRLLTPLPKQIFRIRHRWHRRVPAPAGVSVSFHHPLWRELGELDRELVDMSFSGMCIRCRPEDLMFPGLLPPLLELRTDNNEIISLRGEIRYVSSVRADGTVLCGLSVLPYSSDEARWVRFVSQAASPNTRTSENLEDGLWDLFTRSGFFSLAGKSAEEFEELRLAFRNMAKKAAEIPQLFCQAVWPSERGLEATLSFMKPYRHSWMGHQVAKRPGKPPSNVSEPGQIMRDLYMRTFEHPQSDPDFKWVVAYVEALNPWIAKAHVRYAERQMATGAGLAFTRKVHMLDILTHELTGRTFEDISVGSATPNELTVLADTIARTRPNCYVEALDFTRERMELRPVQARWKEFGLEREREVLIARRGGVPVAAAVLEMGQLGTNLYSLLDMARLFSITEAGPSTYVALVDAARRWYAARRRTSFHYLCEDEGGDYVQEAGIHGGPDPYMWIISSKLIPDFLEHISELTIGRRSALATTRQG</sequence>
<dbReference type="AlphaFoldDB" id="A0A848LMT9"/>
<evidence type="ECO:0000313" key="3">
    <source>
        <dbReference type="Proteomes" id="UP000518300"/>
    </source>
</evidence>
<dbReference type="Gene3D" id="2.40.10.220">
    <property type="entry name" value="predicted glycosyltransferase like domains"/>
    <property type="match status" value="1"/>
</dbReference>
<accession>A0A848LMT9</accession>
<keyword evidence="3" id="KW-1185">Reference proteome</keyword>
<dbReference type="Proteomes" id="UP000518300">
    <property type="component" value="Unassembled WGS sequence"/>
</dbReference>
<evidence type="ECO:0000313" key="2">
    <source>
        <dbReference type="EMBL" id="NMO19155.1"/>
    </source>
</evidence>
<name>A0A848LMT9_9BACT</name>
<gene>
    <name evidence="2" type="ORF">HG543_30445</name>
</gene>
<evidence type="ECO:0008006" key="4">
    <source>
        <dbReference type="Google" id="ProtNLM"/>
    </source>
</evidence>
<organism evidence="2 3">
    <name type="scientific">Pyxidicoccus fallax</name>
    <dbReference type="NCBI Taxonomy" id="394095"/>
    <lineage>
        <taxon>Bacteria</taxon>
        <taxon>Pseudomonadati</taxon>
        <taxon>Myxococcota</taxon>
        <taxon>Myxococcia</taxon>
        <taxon>Myxococcales</taxon>
        <taxon>Cystobacterineae</taxon>
        <taxon>Myxococcaceae</taxon>
        <taxon>Pyxidicoccus</taxon>
    </lineage>
</organism>
<dbReference type="EMBL" id="JABBJJ010000170">
    <property type="protein sequence ID" value="NMO19155.1"/>
    <property type="molecule type" value="Genomic_DNA"/>
</dbReference>
<proteinExistence type="predicted"/>